<dbReference type="Pfam" id="PF04751">
    <property type="entry name" value="DarP"/>
    <property type="match status" value="1"/>
</dbReference>
<accession>A0A1U8AQU6</accession>
<dbReference type="PANTHER" id="PTHR36898:SF1">
    <property type="entry name" value="OS04G0250700 PROTEIN"/>
    <property type="match status" value="1"/>
</dbReference>
<evidence type="ECO:0000313" key="2">
    <source>
        <dbReference type="RefSeq" id="XP_010268654.1"/>
    </source>
</evidence>
<dbReference type="STRING" id="4432.A0A1U8AQU6"/>
<dbReference type="eggNOG" id="KOG0242">
    <property type="taxonomic scope" value="Eukaryota"/>
</dbReference>
<keyword evidence="1" id="KW-1185">Reference proteome</keyword>
<dbReference type="CDD" id="cd16331">
    <property type="entry name" value="YjgA-like"/>
    <property type="match status" value="1"/>
</dbReference>
<dbReference type="InterPro" id="IPR023153">
    <property type="entry name" value="DarP_sf"/>
</dbReference>
<dbReference type="InterPro" id="IPR006839">
    <property type="entry name" value="DarP"/>
</dbReference>
<dbReference type="OMA" id="ASFIHFV"/>
<proteinExistence type="predicted"/>
<reference evidence="2" key="1">
    <citation type="submission" date="2025-08" db="UniProtKB">
        <authorList>
            <consortium name="RefSeq"/>
        </authorList>
    </citation>
    <scope>IDENTIFICATION</scope>
</reference>
<dbReference type="SUPFAM" id="SSF158710">
    <property type="entry name" value="PSPTO4464-like"/>
    <property type="match status" value="1"/>
</dbReference>
<name>A0A1U8AQU6_NELNU</name>
<protein>
    <submittedName>
        <fullName evidence="2">Uncharacterized protein LOC104605543 isoform X1</fullName>
    </submittedName>
</protein>
<dbReference type="PANTHER" id="PTHR36898">
    <property type="entry name" value="OSJNBB0026I12.6 PROTEIN"/>
    <property type="match status" value="1"/>
</dbReference>
<organism evidence="1 2">
    <name type="scientific">Nelumbo nucifera</name>
    <name type="common">Sacred lotus</name>
    <dbReference type="NCBI Taxonomy" id="4432"/>
    <lineage>
        <taxon>Eukaryota</taxon>
        <taxon>Viridiplantae</taxon>
        <taxon>Streptophyta</taxon>
        <taxon>Embryophyta</taxon>
        <taxon>Tracheophyta</taxon>
        <taxon>Spermatophyta</taxon>
        <taxon>Magnoliopsida</taxon>
        <taxon>Proteales</taxon>
        <taxon>Nelumbonaceae</taxon>
        <taxon>Nelumbo</taxon>
    </lineage>
</organism>
<dbReference type="RefSeq" id="XP_010268654.1">
    <property type="nucleotide sequence ID" value="XM_010270352.2"/>
</dbReference>
<dbReference type="GeneID" id="104605543"/>
<dbReference type="OrthoDB" id="1932188at2759"/>
<dbReference type="KEGG" id="nnu:104605543"/>
<evidence type="ECO:0000313" key="1">
    <source>
        <dbReference type="Proteomes" id="UP000189703"/>
    </source>
</evidence>
<dbReference type="Proteomes" id="UP000189703">
    <property type="component" value="Unplaced"/>
</dbReference>
<dbReference type="AlphaFoldDB" id="A0A1U8AQU6"/>
<sequence>MMAQVTGPLRHLPRAQKRQLWLCCSRQTFLRLALPSFFTIKTNSQQLSFATLPSSYRNIDFRSHGLKLPEDSVALDARENNSDSDYPEKKSRNEKKREARRAVRWGMDLATFSNPQIKQILRVASLEREVFDALMLVKRLGPDVREGKRRQFNYIGRLLRNVQPELMEALIQASKDGDQIKFQALAGTETWLIEEDDEEEEETEYEENEEGCHNDMDMAMRWFDGLIYKDVDITNEVYSIHNVDFDRQELRKLVRRVHSLQEHQLIEEKEGEANPALAVANKKLLRFLSAIAKQMPVE</sequence>
<gene>
    <name evidence="2" type="primary">LOC104605543</name>
</gene>
<dbReference type="Gene3D" id="1.10.60.30">
    <property type="entry name" value="PSPTO4464-like domains"/>
    <property type="match status" value="1"/>
</dbReference>